<dbReference type="Gene3D" id="3.40.630.10">
    <property type="entry name" value="Zn peptidases"/>
    <property type="match status" value="1"/>
</dbReference>
<dbReference type="PANTHER" id="PTHR30575:SF0">
    <property type="entry name" value="XAA-ARG DIPEPTIDASE"/>
    <property type="match status" value="1"/>
</dbReference>
<proteinExistence type="inferred from homology"/>
<reference evidence="3 4" key="1">
    <citation type="journal article" date="2021" name="bioRxiv">
        <title>Unraveling nitrogen, sulfur and carbon metabolic pathways and microbial community transcriptional responses to substrate deprivation and toxicity stresses in a bioreactor mimicking anoxic brackish coastal sediment conditions.</title>
        <authorList>
            <person name="Martins P.D."/>
            <person name="Echeveste M.J."/>
            <person name="Arshad A."/>
            <person name="Kurth J."/>
            <person name="Ouboter H."/>
            <person name="Jetten M.S.M."/>
            <person name="Welte C.U."/>
        </authorList>
    </citation>
    <scope>NUCLEOTIDE SEQUENCE [LARGE SCALE GENOMIC DNA]</scope>
    <source>
        <strain evidence="3">MAG_38</strain>
    </source>
</reference>
<dbReference type="InterPro" id="IPR017439">
    <property type="entry name" value="Amidohydrolase"/>
</dbReference>
<dbReference type="SUPFAM" id="SSF55031">
    <property type="entry name" value="Bacterial exopeptidase dimerisation domain"/>
    <property type="match status" value="1"/>
</dbReference>
<dbReference type="EMBL" id="JAIOIU010000104">
    <property type="protein sequence ID" value="MBZ0160215.1"/>
    <property type="molecule type" value="Genomic_DNA"/>
</dbReference>
<dbReference type="GO" id="GO:0071713">
    <property type="term" value="F:para-aminobenzoyl-glutamate hydrolase activity"/>
    <property type="evidence" value="ECO:0007669"/>
    <property type="project" value="TreeGrafter"/>
</dbReference>
<dbReference type="PIRSF" id="PIRSF037226">
    <property type="entry name" value="Amidohydrolase_ACY1L2_prd"/>
    <property type="match status" value="1"/>
</dbReference>
<sequence>MLFKDEVVTSVDRLSSTLFATSRFLHLHPELAYEEWESARYLTSVLKAHGFEVIERVGGLPTAFVAKAGVDHPSVTIAFLAEYDALPSLGHACGHNLIASSSIGAAMALLPFLAALRGQVQVIGCPAEEKGGGKIALVKAGLFANVDAALLVHPSNRTELFKGALAMRALQVEFFGKASHAAAAPHLGINALDAMILTFTNLNALRQQLRQDARIHGIITDGGRAPNIIPDYAAARFCIRALDLEYLHALHRRVLACFEAAAHATGATVAIHQEGEEYHPMKCNRALGALFQANLEALGERVEHTPEDQELGSTDVGNVSQVVPTIHPTIALTDRSEVVCHSAAFAEVAGGAAGDRAVLTAAKALAMTAADLFNCPEALQAIQQEFDQV</sequence>
<feature type="domain" description="Peptidase M20 dimerisation" evidence="2">
    <location>
        <begin position="170"/>
        <end position="263"/>
    </location>
</feature>
<protein>
    <recommendedName>
        <fullName evidence="1">Peptidase M20 domain-containing protein 2</fullName>
    </recommendedName>
</protein>
<comment type="caution">
    <text evidence="3">The sequence shown here is derived from an EMBL/GenBank/DDBJ whole genome shotgun (WGS) entry which is preliminary data.</text>
</comment>
<dbReference type="Gene3D" id="3.30.70.360">
    <property type="match status" value="1"/>
</dbReference>
<dbReference type="GO" id="GO:0005737">
    <property type="term" value="C:cytoplasm"/>
    <property type="evidence" value="ECO:0007669"/>
    <property type="project" value="TreeGrafter"/>
</dbReference>
<dbReference type="Pfam" id="PF01546">
    <property type="entry name" value="Peptidase_M20"/>
    <property type="match status" value="1"/>
</dbReference>
<accession>A0AAJ1EJQ0</accession>
<evidence type="ECO:0000259" key="2">
    <source>
        <dbReference type="Pfam" id="PF07687"/>
    </source>
</evidence>
<dbReference type="Proteomes" id="UP001197609">
    <property type="component" value="Unassembled WGS sequence"/>
</dbReference>
<dbReference type="AlphaFoldDB" id="A0AAJ1EJQ0"/>
<dbReference type="SUPFAM" id="SSF53187">
    <property type="entry name" value="Zn-dependent exopeptidases"/>
    <property type="match status" value="1"/>
</dbReference>
<dbReference type="GO" id="GO:0046657">
    <property type="term" value="P:folic acid catabolic process"/>
    <property type="evidence" value="ECO:0007669"/>
    <property type="project" value="TreeGrafter"/>
</dbReference>
<dbReference type="InterPro" id="IPR052030">
    <property type="entry name" value="Peptidase_M20/M20A_hydrolases"/>
</dbReference>
<dbReference type="InterPro" id="IPR011650">
    <property type="entry name" value="Peptidase_M20_dimer"/>
</dbReference>
<name>A0AAJ1EJQ0_9BACT</name>
<dbReference type="NCBIfam" id="TIGR01891">
    <property type="entry name" value="amidohydrolases"/>
    <property type="match status" value="1"/>
</dbReference>
<dbReference type="Pfam" id="PF07687">
    <property type="entry name" value="M20_dimer"/>
    <property type="match status" value="1"/>
</dbReference>
<comment type="similarity">
    <text evidence="1">Belongs to the peptidase M20A family.</text>
</comment>
<evidence type="ECO:0000313" key="3">
    <source>
        <dbReference type="EMBL" id="MBZ0160215.1"/>
    </source>
</evidence>
<evidence type="ECO:0000256" key="1">
    <source>
        <dbReference type="PIRNR" id="PIRNR037226"/>
    </source>
</evidence>
<dbReference type="InterPro" id="IPR017144">
    <property type="entry name" value="Xaa-Arg_dipeptidase"/>
</dbReference>
<gene>
    <name evidence="3" type="ORF">K8G79_08785</name>
</gene>
<evidence type="ECO:0000313" key="4">
    <source>
        <dbReference type="Proteomes" id="UP001197609"/>
    </source>
</evidence>
<dbReference type="CDD" id="cd05672">
    <property type="entry name" value="M20_ACY1L2-like"/>
    <property type="match status" value="1"/>
</dbReference>
<dbReference type="PANTHER" id="PTHR30575">
    <property type="entry name" value="PEPTIDASE M20"/>
    <property type="match status" value="1"/>
</dbReference>
<dbReference type="GO" id="GO:0016805">
    <property type="term" value="F:dipeptidase activity"/>
    <property type="evidence" value="ECO:0007669"/>
    <property type="project" value="InterPro"/>
</dbReference>
<dbReference type="InterPro" id="IPR002933">
    <property type="entry name" value="Peptidase_M20"/>
</dbReference>
<dbReference type="InterPro" id="IPR036264">
    <property type="entry name" value="Bact_exopeptidase_dim_dom"/>
</dbReference>
<dbReference type="FunFam" id="3.30.70.360:FF:000004">
    <property type="entry name" value="Peptidase M20 domain-containing protein 2"/>
    <property type="match status" value="1"/>
</dbReference>
<organism evidence="3 4">
    <name type="scientific">Candidatus Methylomirabilis tolerans</name>
    <dbReference type="NCBI Taxonomy" id="3123416"/>
    <lineage>
        <taxon>Bacteria</taxon>
        <taxon>Candidatus Methylomirabilota</taxon>
        <taxon>Candidatus Methylomirabilia</taxon>
        <taxon>Candidatus Methylomirabilales</taxon>
        <taxon>Candidatus Methylomirabilaceae</taxon>
        <taxon>Candidatus Methylomirabilis</taxon>
    </lineage>
</organism>